<accession>A0A2C6DFC2</accession>
<evidence type="ECO:0008006" key="3">
    <source>
        <dbReference type="Google" id="ProtNLM"/>
    </source>
</evidence>
<dbReference type="OrthoDB" id="6446331at2"/>
<organism evidence="1 2">
    <name type="scientific">Budvicia aquatica</name>
    <dbReference type="NCBI Taxonomy" id="82979"/>
    <lineage>
        <taxon>Bacteria</taxon>
        <taxon>Pseudomonadati</taxon>
        <taxon>Pseudomonadota</taxon>
        <taxon>Gammaproteobacteria</taxon>
        <taxon>Enterobacterales</taxon>
        <taxon>Budviciaceae</taxon>
        <taxon>Budvicia</taxon>
    </lineage>
</organism>
<dbReference type="EMBL" id="PDDX01000001">
    <property type="protein sequence ID" value="PHI29886.1"/>
    <property type="molecule type" value="Genomic_DNA"/>
</dbReference>
<comment type="caution">
    <text evidence="1">The sequence shown here is derived from an EMBL/GenBank/DDBJ whole genome shotgun (WGS) entry which is preliminary data.</text>
</comment>
<sequence>MSNTSAGWLSEVKDYLYQNDGRDLYDIVHQVLSLDKMSYTSFLKMASEGYGCSPSEGCGYALDQNWDDPEEFDEVSFMFGDYESSTISPQHFAELMQVISDGYINANPKDKASIEHYMGKLRERYS</sequence>
<evidence type="ECO:0000313" key="1">
    <source>
        <dbReference type="EMBL" id="PHI29886.1"/>
    </source>
</evidence>
<gene>
    <name evidence="1" type="ORF">CRN84_11335</name>
</gene>
<evidence type="ECO:0000313" key="2">
    <source>
        <dbReference type="Proteomes" id="UP000224974"/>
    </source>
</evidence>
<dbReference type="Proteomes" id="UP000224974">
    <property type="component" value="Unassembled WGS sequence"/>
</dbReference>
<proteinExistence type="predicted"/>
<reference evidence="2" key="1">
    <citation type="submission" date="2017-09" db="EMBL/GenBank/DDBJ databases">
        <title>FDA dAtabase for Regulatory Grade micrObial Sequences (FDA-ARGOS): Supporting development and validation of Infectious Disease Dx tests.</title>
        <authorList>
            <person name="Minogue T."/>
            <person name="Wolcott M."/>
            <person name="Wasieloski L."/>
            <person name="Aguilar W."/>
            <person name="Moore D."/>
            <person name="Tallon L."/>
            <person name="Sadzewicz L."/>
            <person name="Ott S."/>
            <person name="Zhao X."/>
            <person name="Nagaraj S."/>
            <person name="Vavikolanu K."/>
            <person name="Aluvathingal J."/>
            <person name="Nadendla S."/>
            <person name="Sichtig H."/>
        </authorList>
    </citation>
    <scope>NUCLEOTIDE SEQUENCE [LARGE SCALE GENOMIC DNA]</scope>
    <source>
        <strain evidence="2">FDAARGOS_387</strain>
    </source>
</reference>
<name>A0A2C6DFC2_9GAMM</name>
<dbReference type="RefSeq" id="WP_036016925.1">
    <property type="nucleotide sequence ID" value="NZ_PDDX01000001.1"/>
</dbReference>
<protein>
    <recommendedName>
        <fullName evidence="3">CDI immunity protein domain-containing protein</fullName>
    </recommendedName>
</protein>
<keyword evidence="2" id="KW-1185">Reference proteome</keyword>
<dbReference type="AlphaFoldDB" id="A0A2C6DFC2"/>
<dbReference type="STRING" id="1111728.GCA_000427805_01797"/>